<sequence length="149" mass="17797">MRRRQKGRMEVAKARENGSAVYETARRTEATFNWTTSRRRRDIRDGKIPGAEKSRLSGSLEDEKKKKRTRKVEDVEIDHCLPSRVTPRAMRNYTYTRMHRRRVICTKAESPSASLLSVTHSNVYVISVGRQRRRRRRRCRYRYARFHCP</sequence>
<evidence type="ECO:0000256" key="1">
    <source>
        <dbReference type="SAM" id="MobiDB-lite"/>
    </source>
</evidence>
<evidence type="ECO:0000313" key="3">
    <source>
        <dbReference type="Proteomes" id="UP001430953"/>
    </source>
</evidence>
<gene>
    <name evidence="2" type="ORF">PUN28_003384</name>
</gene>
<feature type="compositionally biased region" description="Basic and acidic residues" evidence="1">
    <location>
        <begin position="7"/>
        <end position="16"/>
    </location>
</feature>
<proteinExistence type="predicted"/>
<accession>A0AAW2GNA5</accession>
<dbReference type="AlphaFoldDB" id="A0AAW2GNA5"/>
<protein>
    <submittedName>
        <fullName evidence="2">Uncharacterized protein</fullName>
    </submittedName>
</protein>
<dbReference type="EMBL" id="JADYXP020000003">
    <property type="protein sequence ID" value="KAL0128097.1"/>
    <property type="molecule type" value="Genomic_DNA"/>
</dbReference>
<organism evidence="2 3">
    <name type="scientific">Cardiocondyla obscurior</name>
    <dbReference type="NCBI Taxonomy" id="286306"/>
    <lineage>
        <taxon>Eukaryota</taxon>
        <taxon>Metazoa</taxon>
        <taxon>Ecdysozoa</taxon>
        <taxon>Arthropoda</taxon>
        <taxon>Hexapoda</taxon>
        <taxon>Insecta</taxon>
        <taxon>Pterygota</taxon>
        <taxon>Neoptera</taxon>
        <taxon>Endopterygota</taxon>
        <taxon>Hymenoptera</taxon>
        <taxon>Apocrita</taxon>
        <taxon>Aculeata</taxon>
        <taxon>Formicoidea</taxon>
        <taxon>Formicidae</taxon>
        <taxon>Myrmicinae</taxon>
        <taxon>Cardiocondyla</taxon>
    </lineage>
</organism>
<comment type="caution">
    <text evidence="2">The sequence shown here is derived from an EMBL/GenBank/DDBJ whole genome shotgun (WGS) entry which is preliminary data.</text>
</comment>
<feature type="region of interest" description="Disordered" evidence="1">
    <location>
        <begin position="36"/>
        <end position="71"/>
    </location>
</feature>
<evidence type="ECO:0000313" key="2">
    <source>
        <dbReference type="EMBL" id="KAL0128097.1"/>
    </source>
</evidence>
<keyword evidence="3" id="KW-1185">Reference proteome</keyword>
<name>A0AAW2GNA5_9HYME</name>
<dbReference type="Proteomes" id="UP001430953">
    <property type="component" value="Unassembled WGS sequence"/>
</dbReference>
<reference evidence="2 3" key="1">
    <citation type="submission" date="2023-03" db="EMBL/GenBank/DDBJ databases">
        <title>High recombination rates correlate with genetic variation in Cardiocondyla obscurior ants.</title>
        <authorList>
            <person name="Errbii M."/>
        </authorList>
    </citation>
    <scope>NUCLEOTIDE SEQUENCE [LARGE SCALE GENOMIC DNA]</scope>
    <source>
        <strain evidence="2">Alpha-2009</strain>
        <tissue evidence="2">Whole body</tissue>
    </source>
</reference>
<feature type="compositionally biased region" description="Basic and acidic residues" evidence="1">
    <location>
        <begin position="42"/>
        <end position="55"/>
    </location>
</feature>
<feature type="region of interest" description="Disordered" evidence="1">
    <location>
        <begin position="1"/>
        <end position="20"/>
    </location>
</feature>